<feature type="compositionally biased region" description="Acidic residues" evidence="1">
    <location>
        <begin position="102"/>
        <end position="113"/>
    </location>
</feature>
<evidence type="ECO:0000256" key="1">
    <source>
        <dbReference type="SAM" id="MobiDB-lite"/>
    </source>
</evidence>
<proteinExistence type="predicted"/>
<sequence length="150" mass="16245">MKDSARAARRKEKTPRPRNREEKTQNSRAGPGTPRLSDNAPPDAAESETVFRSCGSNDDPPGCWGNADAGNQAGNLDVRVPERTTKVDGLCARGAKERKDADTEEQGGEDAELESGTGNSVVPLKTDYQPWEKIRATSQEGRGSQRYSPS</sequence>
<comment type="caution">
    <text evidence="2">The sequence shown here is derived from an EMBL/GenBank/DDBJ whole genome shotgun (WGS) entry which is preliminary data.</text>
</comment>
<gene>
    <name evidence="2" type="ORF">NDU88_002455</name>
</gene>
<reference evidence="2" key="1">
    <citation type="journal article" date="2022" name="bioRxiv">
        <title>Sequencing and chromosome-scale assembly of the giantPleurodeles waltlgenome.</title>
        <authorList>
            <person name="Brown T."/>
            <person name="Elewa A."/>
            <person name="Iarovenko S."/>
            <person name="Subramanian E."/>
            <person name="Araus A.J."/>
            <person name="Petzold A."/>
            <person name="Susuki M."/>
            <person name="Suzuki K.-i.T."/>
            <person name="Hayashi T."/>
            <person name="Toyoda A."/>
            <person name="Oliveira C."/>
            <person name="Osipova E."/>
            <person name="Leigh N.D."/>
            <person name="Simon A."/>
            <person name="Yun M.H."/>
        </authorList>
    </citation>
    <scope>NUCLEOTIDE SEQUENCE</scope>
    <source>
        <strain evidence="2">20211129_DDA</strain>
        <tissue evidence="2">Liver</tissue>
    </source>
</reference>
<dbReference type="Proteomes" id="UP001066276">
    <property type="component" value="Chromosome 3_2"/>
</dbReference>
<feature type="compositionally biased region" description="Polar residues" evidence="1">
    <location>
        <begin position="136"/>
        <end position="150"/>
    </location>
</feature>
<name>A0AAV7TL87_PLEWA</name>
<feature type="compositionally biased region" description="Basic and acidic residues" evidence="1">
    <location>
        <begin position="14"/>
        <end position="25"/>
    </location>
</feature>
<organism evidence="2 3">
    <name type="scientific">Pleurodeles waltl</name>
    <name type="common">Iberian ribbed newt</name>
    <dbReference type="NCBI Taxonomy" id="8319"/>
    <lineage>
        <taxon>Eukaryota</taxon>
        <taxon>Metazoa</taxon>
        <taxon>Chordata</taxon>
        <taxon>Craniata</taxon>
        <taxon>Vertebrata</taxon>
        <taxon>Euteleostomi</taxon>
        <taxon>Amphibia</taxon>
        <taxon>Batrachia</taxon>
        <taxon>Caudata</taxon>
        <taxon>Salamandroidea</taxon>
        <taxon>Salamandridae</taxon>
        <taxon>Pleurodelinae</taxon>
        <taxon>Pleurodeles</taxon>
    </lineage>
</organism>
<evidence type="ECO:0000313" key="2">
    <source>
        <dbReference type="EMBL" id="KAJ1177193.1"/>
    </source>
</evidence>
<accession>A0AAV7TL87</accession>
<keyword evidence="3" id="KW-1185">Reference proteome</keyword>
<protein>
    <submittedName>
        <fullName evidence="2">Uncharacterized protein</fullName>
    </submittedName>
</protein>
<evidence type="ECO:0000313" key="3">
    <source>
        <dbReference type="Proteomes" id="UP001066276"/>
    </source>
</evidence>
<feature type="region of interest" description="Disordered" evidence="1">
    <location>
        <begin position="1"/>
        <end position="150"/>
    </location>
</feature>
<dbReference type="EMBL" id="JANPWB010000006">
    <property type="protein sequence ID" value="KAJ1177193.1"/>
    <property type="molecule type" value="Genomic_DNA"/>
</dbReference>
<dbReference type="AlphaFoldDB" id="A0AAV7TL87"/>